<keyword evidence="5 6" id="KW-0456">Lyase</keyword>
<keyword evidence="9" id="KW-1185">Reference proteome</keyword>
<feature type="domain" description="Dihydroneopterin aldolase/epimerase" evidence="7">
    <location>
        <begin position="5"/>
        <end position="117"/>
    </location>
</feature>
<evidence type="ECO:0000259" key="7">
    <source>
        <dbReference type="SMART" id="SM00905"/>
    </source>
</evidence>
<proteinExistence type="inferred from homology"/>
<reference evidence="8 9" key="1">
    <citation type="submission" date="2016-06" db="EMBL/GenBank/DDBJ databases">
        <authorList>
            <person name="Kjaerup R.B."/>
            <person name="Dalgaard T.S."/>
            <person name="Juul-Madsen H.R."/>
        </authorList>
    </citation>
    <scope>NUCLEOTIDE SEQUENCE [LARGE SCALE GENOMIC DNA]</scope>
    <source>
        <strain evidence="8 9">DSM 45577</strain>
    </source>
</reference>
<comment type="similarity">
    <text evidence="3 6">Belongs to the DHNA family.</text>
</comment>
<dbReference type="OrthoDB" id="3212934at2"/>
<dbReference type="Proteomes" id="UP000198937">
    <property type="component" value="Unassembled WGS sequence"/>
</dbReference>
<dbReference type="EC" id="4.1.2.25" evidence="6"/>
<dbReference type="SUPFAM" id="SSF55620">
    <property type="entry name" value="Tetrahydrobiopterin biosynthesis enzymes-like"/>
    <property type="match status" value="1"/>
</dbReference>
<comment type="catalytic activity">
    <reaction evidence="1 6">
        <text>7,8-dihydroneopterin = 6-hydroxymethyl-7,8-dihydropterin + glycolaldehyde</text>
        <dbReference type="Rhea" id="RHEA:10540"/>
        <dbReference type="ChEBI" id="CHEBI:17001"/>
        <dbReference type="ChEBI" id="CHEBI:17071"/>
        <dbReference type="ChEBI" id="CHEBI:44841"/>
        <dbReference type="EC" id="4.1.2.25"/>
    </reaction>
</comment>
<dbReference type="GO" id="GO:0046656">
    <property type="term" value="P:folic acid biosynthetic process"/>
    <property type="evidence" value="ECO:0007669"/>
    <property type="project" value="UniProtKB-UniRule"/>
</dbReference>
<dbReference type="CDD" id="cd00534">
    <property type="entry name" value="DHNA_DHNTPE"/>
    <property type="match status" value="1"/>
</dbReference>
<dbReference type="SMART" id="SM00905">
    <property type="entry name" value="FolB"/>
    <property type="match status" value="1"/>
</dbReference>
<dbReference type="GO" id="GO:0046654">
    <property type="term" value="P:tetrahydrofolate biosynthetic process"/>
    <property type="evidence" value="ECO:0007669"/>
    <property type="project" value="UniProtKB-UniRule"/>
</dbReference>
<evidence type="ECO:0000256" key="6">
    <source>
        <dbReference type="RuleBase" id="RU362079"/>
    </source>
</evidence>
<protein>
    <recommendedName>
        <fullName evidence="6">7,8-dihydroneopterin aldolase</fullName>
        <ecNumber evidence="6">4.1.2.25</ecNumber>
    </recommendedName>
</protein>
<evidence type="ECO:0000256" key="3">
    <source>
        <dbReference type="ARBA" id="ARBA00005708"/>
    </source>
</evidence>
<evidence type="ECO:0000313" key="9">
    <source>
        <dbReference type="Proteomes" id="UP000198937"/>
    </source>
</evidence>
<dbReference type="NCBIfam" id="TIGR00525">
    <property type="entry name" value="folB"/>
    <property type="match status" value="1"/>
</dbReference>
<accession>A0A1C6VEW8</accession>
<evidence type="ECO:0000256" key="4">
    <source>
        <dbReference type="ARBA" id="ARBA00022909"/>
    </source>
</evidence>
<dbReference type="EMBL" id="FMIA01000002">
    <property type="protein sequence ID" value="SCL64913.1"/>
    <property type="molecule type" value="Genomic_DNA"/>
</dbReference>
<dbReference type="NCBIfam" id="TIGR00526">
    <property type="entry name" value="folB_dom"/>
    <property type="match status" value="1"/>
</dbReference>
<dbReference type="Pfam" id="PF02152">
    <property type="entry name" value="FolB"/>
    <property type="match status" value="1"/>
</dbReference>
<gene>
    <name evidence="8" type="ORF">GA0070617_5602</name>
</gene>
<comment type="pathway">
    <text evidence="2 6">Cofactor biosynthesis; tetrahydrofolate biosynthesis; 2-amino-4-hydroxy-6-hydroxymethyl-7,8-dihydropteridine diphosphate from 7,8-dihydroneopterin triphosphate: step 3/4.</text>
</comment>
<dbReference type="GO" id="GO:0005737">
    <property type="term" value="C:cytoplasm"/>
    <property type="evidence" value="ECO:0007669"/>
    <property type="project" value="TreeGrafter"/>
</dbReference>
<sequence length="121" mass="13241">MTGTITLSGLRARGRHGVYDFERAQGQDFVVDAELRLDLRPAAASDDVTDTVHYGELAQRLVEVISGEPVNLIETLADRLLDVCLTDPRVTTATVTVHKPEAPVPHTFTDVAVTMSRGRTR</sequence>
<dbReference type="FunFam" id="3.30.1130.10:FF:000003">
    <property type="entry name" value="7,8-dihydroneopterin aldolase"/>
    <property type="match status" value="1"/>
</dbReference>
<dbReference type="GO" id="GO:0004150">
    <property type="term" value="F:dihydroneopterin aldolase activity"/>
    <property type="evidence" value="ECO:0007669"/>
    <property type="project" value="UniProtKB-UniRule"/>
</dbReference>
<dbReference type="STRING" id="683228.GA0070617_5602"/>
<dbReference type="Gene3D" id="3.30.1130.10">
    <property type="match status" value="1"/>
</dbReference>
<organism evidence="8 9">
    <name type="scientific">Micromonospora yangpuensis</name>
    <dbReference type="NCBI Taxonomy" id="683228"/>
    <lineage>
        <taxon>Bacteria</taxon>
        <taxon>Bacillati</taxon>
        <taxon>Actinomycetota</taxon>
        <taxon>Actinomycetes</taxon>
        <taxon>Micromonosporales</taxon>
        <taxon>Micromonosporaceae</taxon>
        <taxon>Micromonospora</taxon>
    </lineage>
</organism>
<dbReference type="InterPro" id="IPR006156">
    <property type="entry name" value="Dihydroneopterin_aldolase"/>
</dbReference>
<dbReference type="RefSeq" id="WP_091445051.1">
    <property type="nucleotide sequence ID" value="NZ_BMMJ01000020.1"/>
</dbReference>
<comment type="function">
    <text evidence="6">Catalyzes the conversion of 7,8-dihydroneopterin to 6-hydroxymethyl-7,8-dihydropterin.</text>
</comment>
<dbReference type="InterPro" id="IPR043133">
    <property type="entry name" value="GTP-CH-I_C/QueF"/>
</dbReference>
<name>A0A1C6VEW8_9ACTN</name>
<evidence type="ECO:0000256" key="1">
    <source>
        <dbReference type="ARBA" id="ARBA00001353"/>
    </source>
</evidence>
<dbReference type="UniPathway" id="UPA00077">
    <property type="reaction ID" value="UER00154"/>
</dbReference>
<evidence type="ECO:0000256" key="2">
    <source>
        <dbReference type="ARBA" id="ARBA00005013"/>
    </source>
</evidence>
<keyword evidence="4 6" id="KW-0289">Folate biosynthesis</keyword>
<dbReference type="PANTHER" id="PTHR42844">
    <property type="entry name" value="DIHYDRONEOPTERIN ALDOLASE 1-RELATED"/>
    <property type="match status" value="1"/>
</dbReference>
<dbReference type="AlphaFoldDB" id="A0A1C6VEW8"/>
<evidence type="ECO:0000313" key="8">
    <source>
        <dbReference type="EMBL" id="SCL64913.1"/>
    </source>
</evidence>
<dbReference type="InterPro" id="IPR006157">
    <property type="entry name" value="FolB_dom"/>
</dbReference>
<evidence type="ECO:0000256" key="5">
    <source>
        <dbReference type="ARBA" id="ARBA00023239"/>
    </source>
</evidence>
<dbReference type="PANTHER" id="PTHR42844:SF1">
    <property type="entry name" value="DIHYDRONEOPTERIN ALDOLASE 1-RELATED"/>
    <property type="match status" value="1"/>
</dbReference>